<dbReference type="GO" id="GO:0055085">
    <property type="term" value="P:transmembrane transport"/>
    <property type="evidence" value="ECO:0007669"/>
    <property type="project" value="InterPro"/>
</dbReference>
<comment type="similarity">
    <text evidence="2 6">Belongs to the ABC-3 integral membrane protein family.</text>
</comment>
<keyword evidence="6" id="KW-0813">Transport</keyword>
<dbReference type="OrthoDB" id="2375762at2"/>
<dbReference type="InterPro" id="IPR001626">
    <property type="entry name" value="ABC_TroCD"/>
</dbReference>
<feature type="transmembrane region" description="Helical" evidence="7">
    <location>
        <begin position="163"/>
        <end position="181"/>
    </location>
</feature>
<dbReference type="Gene3D" id="1.10.3470.10">
    <property type="entry name" value="ABC transporter involved in vitamin B12 uptake, BtuC"/>
    <property type="match status" value="1"/>
</dbReference>
<evidence type="ECO:0000256" key="5">
    <source>
        <dbReference type="ARBA" id="ARBA00023136"/>
    </source>
</evidence>
<dbReference type="Proteomes" id="UP000032668">
    <property type="component" value="Unassembled WGS sequence"/>
</dbReference>
<keyword evidence="4 7" id="KW-1133">Transmembrane helix</keyword>
<comment type="subcellular location">
    <subcellularLocation>
        <location evidence="6">Cell membrane</location>
        <topology evidence="6">Multi-pass membrane protein</topology>
    </subcellularLocation>
    <subcellularLocation>
        <location evidence="1">Membrane</location>
        <topology evidence="1">Multi-pass membrane protein</topology>
    </subcellularLocation>
</comment>
<keyword evidence="9" id="KW-1185">Reference proteome</keyword>
<feature type="transmembrane region" description="Helical" evidence="7">
    <location>
        <begin position="212"/>
        <end position="230"/>
    </location>
</feature>
<dbReference type="InterPro" id="IPR037294">
    <property type="entry name" value="ABC_BtuC-like"/>
</dbReference>
<evidence type="ECO:0000313" key="9">
    <source>
        <dbReference type="Proteomes" id="UP000032668"/>
    </source>
</evidence>
<evidence type="ECO:0000256" key="3">
    <source>
        <dbReference type="ARBA" id="ARBA00022692"/>
    </source>
</evidence>
<dbReference type="GO" id="GO:0043190">
    <property type="term" value="C:ATP-binding cassette (ABC) transporter complex"/>
    <property type="evidence" value="ECO:0007669"/>
    <property type="project" value="InterPro"/>
</dbReference>
<feature type="transmembrane region" description="Helical" evidence="7">
    <location>
        <begin position="47"/>
        <end position="72"/>
    </location>
</feature>
<evidence type="ECO:0000256" key="7">
    <source>
        <dbReference type="SAM" id="Phobius"/>
    </source>
</evidence>
<keyword evidence="5 7" id="KW-0472">Membrane</keyword>
<dbReference type="SUPFAM" id="SSF81345">
    <property type="entry name" value="ABC transporter involved in vitamin B12 uptake, BtuC"/>
    <property type="match status" value="1"/>
</dbReference>
<dbReference type="EMBL" id="BANC01000167">
    <property type="protein sequence ID" value="GAN82162.1"/>
    <property type="molecule type" value="Genomic_DNA"/>
</dbReference>
<evidence type="ECO:0000256" key="2">
    <source>
        <dbReference type="ARBA" id="ARBA00008034"/>
    </source>
</evidence>
<gene>
    <name evidence="8" type="ORF">Aam_170_006</name>
</gene>
<dbReference type="Pfam" id="PF00950">
    <property type="entry name" value="ABC-3"/>
    <property type="match status" value="1"/>
</dbReference>
<dbReference type="STRING" id="1120923.SAMN02746095_03698"/>
<feature type="transmembrane region" description="Helical" evidence="7">
    <location>
        <begin position="124"/>
        <end position="142"/>
    </location>
</feature>
<feature type="transmembrane region" description="Helical" evidence="7">
    <location>
        <begin position="84"/>
        <end position="104"/>
    </location>
</feature>
<evidence type="ECO:0000256" key="1">
    <source>
        <dbReference type="ARBA" id="ARBA00004141"/>
    </source>
</evidence>
<evidence type="ECO:0000256" key="4">
    <source>
        <dbReference type="ARBA" id="ARBA00022989"/>
    </source>
</evidence>
<reference evidence="8 9" key="1">
    <citation type="submission" date="2012-11" db="EMBL/GenBank/DDBJ databases">
        <title>Whole genome sequence of Acidocella aminolytica 101 = DSM 11237.</title>
        <authorList>
            <person name="Azuma Y."/>
            <person name="Higashiura N."/>
            <person name="Hirakawa H."/>
            <person name="Matsushita K."/>
        </authorList>
    </citation>
    <scope>NUCLEOTIDE SEQUENCE [LARGE SCALE GENOMIC DNA]</scope>
    <source>
        <strain evidence="9">101 / DSM 11237</strain>
    </source>
</reference>
<dbReference type="PANTHER" id="PTHR30477:SF0">
    <property type="entry name" value="METAL TRANSPORT SYSTEM MEMBRANE PROTEIN TM_0125-RELATED"/>
    <property type="match status" value="1"/>
</dbReference>
<keyword evidence="3 6" id="KW-0812">Transmembrane</keyword>
<organism evidence="8 9">
    <name type="scientific">Acidocella aminolytica 101 = DSM 11237</name>
    <dbReference type="NCBI Taxonomy" id="1120923"/>
    <lineage>
        <taxon>Bacteria</taxon>
        <taxon>Pseudomonadati</taxon>
        <taxon>Pseudomonadota</taxon>
        <taxon>Alphaproteobacteria</taxon>
        <taxon>Acetobacterales</taxon>
        <taxon>Acidocellaceae</taxon>
        <taxon>Acidocella</taxon>
    </lineage>
</organism>
<feature type="transmembrane region" description="Helical" evidence="7">
    <location>
        <begin position="236"/>
        <end position="253"/>
    </location>
</feature>
<dbReference type="RefSeq" id="WP_048880557.1">
    <property type="nucleotide sequence ID" value="NZ_BANC01000167.1"/>
</dbReference>
<dbReference type="AlphaFoldDB" id="A0A0D6PKH8"/>
<proteinExistence type="inferred from homology"/>
<sequence>MSYLVEIWMAASLVALAAGAAGAFVVIRRAGFAAHALPMAAFPGAAAAALFGFPLWVGLGGFALGGAGLLALMQRRARRDSATALLLSVLLAVGALCLSLSGHYAGSVYGLLFGQVFALGGQDLPVLCVIGLCVPAMLWLGLRPLSLSALSPELMRVQGGRPDVMEFLFLALLALAAGFAVPVTGALLVFSLMLGPGAAAALLCARPGGAMALAMLFAVALAWAALALAYVSNWPVGFFTGVGAAGLYLLARLKPV</sequence>
<feature type="transmembrane region" description="Helical" evidence="7">
    <location>
        <begin position="7"/>
        <end position="27"/>
    </location>
</feature>
<evidence type="ECO:0000313" key="8">
    <source>
        <dbReference type="EMBL" id="GAN82162.1"/>
    </source>
</evidence>
<accession>A0A0D6PKH8</accession>
<protein>
    <submittedName>
        <fullName evidence="8">ABC transporter Mn2+/Zn2+ permease</fullName>
    </submittedName>
</protein>
<dbReference type="GO" id="GO:0010043">
    <property type="term" value="P:response to zinc ion"/>
    <property type="evidence" value="ECO:0007669"/>
    <property type="project" value="TreeGrafter"/>
</dbReference>
<dbReference type="PANTHER" id="PTHR30477">
    <property type="entry name" value="ABC-TRANSPORTER METAL-BINDING PROTEIN"/>
    <property type="match status" value="1"/>
</dbReference>
<evidence type="ECO:0000256" key="6">
    <source>
        <dbReference type="RuleBase" id="RU003943"/>
    </source>
</evidence>
<comment type="caution">
    <text evidence="8">The sequence shown here is derived from an EMBL/GenBank/DDBJ whole genome shotgun (WGS) entry which is preliminary data.</text>
</comment>
<name>A0A0D6PKH8_9PROT</name>